<organism evidence="1">
    <name type="scientific">Zea mays</name>
    <name type="common">Maize</name>
    <dbReference type="NCBI Taxonomy" id="4577"/>
    <lineage>
        <taxon>Eukaryota</taxon>
        <taxon>Viridiplantae</taxon>
        <taxon>Streptophyta</taxon>
        <taxon>Embryophyta</taxon>
        <taxon>Tracheophyta</taxon>
        <taxon>Spermatophyta</taxon>
        <taxon>Magnoliopsida</taxon>
        <taxon>Liliopsida</taxon>
        <taxon>Poales</taxon>
        <taxon>Poaceae</taxon>
        <taxon>PACMAD clade</taxon>
        <taxon>Panicoideae</taxon>
        <taxon>Andropogonodae</taxon>
        <taxon>Andropogoneae</taxon>
        <taxon>Tripsacinae</taxon>
        <taxon>Zea</taxon>
    </lineage>
</organism>
<accession>B4FA03</accession>
<evidence type="ECO:0000313" key="1">
    <source>
        <dbReference type="EMBL" id="ACF78946.1"/>
    </source>
</evidence>
<reference evidence="1" key="1">
    <citation type="journal article" date="2009" name="PLoS Genet.">
        <title>Sequencing, mapping, and analysis of 27,455 maize full-length cDNAs.</title>
        <authorList>
            <person name="Soderlund C."/>
            <person name="Descour A."/>
            <person name="Kudrna D."/>
            <person name="Bomhoff M."/>
            <person name="Boyd L."/>
            <person name="Currie J."/>
            <person name="Angelova A."/>
            <person name="Collura K."/>
            <person name="Wissotski M."/>
            <person name="Ashley E."/>
            <person name="Morrow D."/>
            <person name="Fernandes J."/>
            <person name="Walbot V."/>
            <person name="Yu Y."/>
        </authorList>
    </citation>
    <scope>NUCLEOTIDE SEQUENCE</scope>
    <source>
        <strain evidence="1">B73</strain>
    </source>
</reference>
<proteinExistence type="evidence at transcript level"/>
<dbReference type="ExpressionAtlas" id="B4FA03">
    <property type="expression patterns" value="baseline and differential"/>
</dbReference>
<name>B4FA03_MAIZE</name>
<dbReference type="AlphaFoldDB" id="B4FA03"/>
<dbReference type="EMBL" id="BT033941">
    <property type="protein sequence ID" value="ACF78946.1"/>
    <property type="molecule type" value="mRNA"/>
</dbReference>
<sequence>MSSLTNGLPMLDGATAAVPLEQKFSASTGDGSAAPSQPLQNNRSVPMQFFGFNLLFQSLYTRNVLHVIALKKTGMVPSYIFS</sequence>
<protein>
    <submittedName>
        <fullName evidence="1">Uncharacterized protein</fullName>
    </submittedName>
</protein>